<evidence type="ECO:0000259" key="2">
    <source>
        <dbReference type="Pfam" id="PF00248"/>
    </source>
</evidence>
<dbReference type="PANTHER" id="PTHR43364:SF4">
    <property type="entry name" value="NAD(P)-LINKED OXIDOREDUCTASE SUPERFAMILY PROTEIN"/>
    <property type="match status" value="1"/>
</dbReference>
<evidence type="ECO:0000256" key="1">
    <source>
        <dbReference type="ARBA" id="ARBA00023002"/>
    </source>
</evidence>
<dbReference type="InterPro" id="IPR018170">
    <property type="entry name" value="Aldo/ket_reductase_CS"/>
</dbReference>
<dbReference type="InterPro" id="IPR050523">
    <property type="entry name" value="AKR_Detox_Biosynth"/>
</dbReference>
<evidence type="ECO:0000313" key="4">
    <source>
        <dbReference type="Proteomes" id="UP001444661"/>
    </source>
</evidence>
<dbReference type="PROSITE" id="PS00062">
    <property type="entry name" value="ALDOKETO_REDUCTASE_2"/>
    <property type="match status" value="1"/>
</dbReference>
<gene>
    <name evidence="3" type="ORF">PG993_004827</name>
</gene>
<keyword evidence="1" id="KW-0560">Oxidoreductase</keyword>
<comment type="caution">
    <text evidence="3">The sequence shown here is derived from an EMBL/GenBank/DDBJ whole genome shotgun (WGS) entry which is preliminary data.</text>
</comment>
<dbReference type="Gene3D" id="3.20.20.100">
    <property type="entry name" value="NADP-dependent oxidoreductase domain"/>
    <property type="match status" value="1"/>
</dbReference>
<name>A0ABR1TDU6_9PEZI</name>
<keyword evidence="4" id="KW-1185">Reference proteome</keyword>
<organism evidence="3 4">
    <name type="scientific">Apiospora rasikravindrae</name>
    <dbReference type="NCBI Taxonomy" id="990691"/>
    <lineage>
        <taxon>Eukaryota</taxon>
        <taxon>Fungi</taxon>
        <taxon>Dikarya</taxon>
        <taxon>Ascomycota</taxon>
        <taxon>Pezizomycotina</taxon>
        <taxon>Sordariomycetes</taxon>
        <taxon>Xylariomycetidae</taxon>
        <taxon>Amphisphaeriales</taxon>
        <taxon>Apiosporaceae</taxon>
        <taxon>Apiospora</taxon>
    </lineage>
</organism>
<dbReference type="InterPro" id="IPR036812">
    <property type="entry name" value="NAD(P)_OxRdtase_dom_sf"/>
</dbReference>
<dbReference type="Pfam" id="PF00248">
    <property type="entry name" value="Aldo_ket_red"/>
    <property type="match status" value="1"/>
</dbReference>
<dbReference type="EMBL" id="JAQQWK010000003">
    <property type="protein sequence ID" value="KAK8044803.1"/>
    <property type="molecule type" value="Genomic_DNA"/>
</dbReference>
<dbReference type="SUPFAM" id="SSF51430">
    <property type="entry name" value="NAD(P)-linked oxidoreductase"/>
    <property type="match status" value="1"/>
</dbReference>
<dbReference type="PANTHER" id="PTHR43364">
    <property type="entry name" value="NADH-SPECIFIC METHYLGLYOXAL REDUCTASE-RELATED"/>
    <property type="match status" value="1"/>
</dbReference>
<evidence type="ECO:0000313" key="3">
    <source>
        <dbReference type="EMBL" id="KAK8044803.1"/>
    </source>
</evidence>
<proteinExistence type="predicted"/>
<protein>
    <submittedName>
        <fullName evidence="3">Aldo/keto reductase</fullName>
    </submittedName>
</protein>
<feature type="domain" description="NADP-dependent oxidoreductase" evidence="2">
    <location>
        <begin position="9"/>
        <end position="314"/>
    </location>
</feature>
<sequence length="320" mass="34105">MASPKAPQLIFGCGGLGHEISADSAAELLQTLKAGGVTRLDTAALYPPTDVGASQRVLGQTRASAELGFTIDTKVMVSISGLAGTLEPAKIETSAAQSVKDLGFSNGGGKINVFYAHAPDVATPLADQAAAFDAQYKKGIFKQLGLCNFPAPMLEEYIAICEREGYIKPSVYQGLYNLIDRRHEGAVMDLVRQHNMTFVAHSPHAGGFLHGGLTSGRVEGTRFAAGNIMSMDARRYDTEKHHAAVRAMDKALEPHDGLDKTDVAMRWLAFHSRLGPDDAIIFGASKIEQAKRTVAAVTQGPLPDDIVAALDEMWMALVAA</sequence>
<reference evidence="3 4" key="1">
    <citation type="submission" date="2023-01" db="EMBL/GenBank/DDBJ databases">
        <title>Analysis of 21 Apiospora genomes using comparative genomics revels a genus with tremendous synthesis potential of carbohydrate active enzymes and secondary metabolites.</title>
        <authorList>
            <person name="Sorensen T."/>
        </authorList>
    </citation>
    <scope>NUCLEOTIDE SEQUENCE [LARGE SCALE GENOMIC DNA]</scope>
    <source>
        <strain evidence="3 4">CBS 33761</strain>
    </source>
</reference>
<dbReference type="InterPro" id="IPR023210">
    <property type="entry name" value="NADP_OxRdtase_dom"/>
</dbReference>
<dbReference type="Proteomes" id="UP001444661">
    <property type="component" value="Unassembled WGS sequence"/>
</dbReference>
<accession>A0ABR1TDU6</accession>